<dbReference type="Pfam" id="PF13274">
    <property type="entry name" value="SocA_Panacea"/>
    <property type="match status" value="1"/>
</dbReference>
<evidence type="ECO:0000313" key="2">
    <source>
        <dbReference type="EMBL" id="AYW50781.1"/>
    </source>
</evidence>
<dbReference type="RefSeq" id="WP_103893025.1">
    <property type="nucleotide sequence ID" value="NZ_CP027768.1"/>
</dbReference>
<feature type="domain" description="Antitoxin SocA-like Panacea" evidence="1">
    <location>
        <begin position="30"/>
        <end position="118"/>
    </location>
</feature>
<dbReference type="Proteomes" id="UP000280475">
    <property type="component" value="Chromosome"/>
</dbReference>
<dbReference type="EMBL" id="CP027768">
    <property type="protein sequence ID" value="AYW50781.1"/>
    <property type="molecule type" value="Genomic_DNA"/>
</dbReference>
<dbReference type="AlphaFoldDB" id="A0A3G5FKH9"/>
<accession>A0A3G5FKH9</accession>
<protein>
    <submittedName>
        <fullName evidence="2">DUF4065 domain-containing protein</fullName>
    </submittedName>
</protein>
<organism evidence="2 3">
    <name type="scientific">Tetragenococcus halophilus</name>
    <name type="common">Pediococcus halophilus</name>
    <dbReference type="NCBI Taxonomy" id="51669"/>
    <lineage>
        <taxon>Bacteria</taxon>
        <taxon>Bacillati</taxon>
        <taxon>Bacillota</taxon>
        <taxon>Bacilli</taxon>
        <taxon>Lactobacillales</taxon>
        <taxon>Enterococcaceae</taxon>
        <taxon>Tetragenococcus</taxon>
    </lineage>
</organism>
<name>A0A3G5FKH9_TETHA</name>
<dbReference type="InterPro" id="IPR025272">
    <property type="entry name" value="SocA_Panacea"/>
</dbReference>
<gene>
    <name evidence="2" type="ORF">C7H83_10035</name>
</gene>
<evidence type="ECO:0000313" key="3">
    <source>
        <dbReference type="Proteomes" id="UP000280475"/>
    </source>
</evidence>
<reference evidence="2 3" key="1">
    <citation type="journal article" date="2012" name="Int. J. Syst. Evol. Microbiol.">
        <title>Characterization of Tetragenococcus strains from sugar thick juice reveals a novel species, Tetragenococcus osmophilus sp. nov., and divides Tetragenococcus halophilus into two subspecies, T. halophilus subsp. halophilus subsp. nov. and T. halophilus subsp. flandriensis subsp. nov.</title>
        <authorList>
            <person name="Juste A."/>
            <person name="Van Trappen S."/>
            <person name="Verreth C."/>
            <person name="Cleenwerck I."/>
            <person name="De Vos P."/>
            <person name="Lievens B."/>
            <person name="Willems K.A."/>
        </authorList>
    </citation>
    <scope>NUCLEOTIDE SEQUENCE [LARGE SCALE GENOMIC DNA]</scope>
    <source>
        <strain evidence="2 3">LMG 26042</strain>
    </source>
</reference>
<evidence type="ECO:0000259" key="1">
    <source>
        <dbReference type="Pfam" id="PF13274"/>
    </source>
</evidence>
<sequence length="171" mass="20328">MATVKELAQYLVYSYEDRSGSKFQDSELKLQKMMYLAQRESLAFTDEPLFNDTFEGWKYGPVLPSLRYFFDEDYQPFDPKNESNLTNKEIYIIDNVIAEYGKFEPWALAELTHNELCWLKSRNGLDESDIGWSPISTDDIREDAKKVRLYDHEYDMYVDEFEDFDDEVLQL</sequence>
<proteinExistence type="predicted"/>